<feature type="domain" description="Tyrosine specific protein phosphatases" evidence="2">
    <location>
        <begin position="181"/>
        <end position="226"/>
    </location>
</feature>
<dbReference type="Pfam" id="PF13350">
    <property type="entry name" value="Y_phosphatase3"/>
    <property type="match status" value="1"/>
</dbReference>
<dbReference type="RefSeq" id="WP_160823255.1">
    <property type="nucleotide sequence ID" value="NZ_JBHSXS010000023.1"/>
</dbReference>
<organism evidence="3 4">
    <name type="scientific">Actinomadura yumaensis</name>
    <dbReference type="NCBI Taxonomy" id="111807"/>
    <lineage>
        <taxon>Bacteria</taxon>
        <taxon>Bacillati</taxon>
        <taxon>Actinomycetota</taxon>
        <taxon>Actinomycetes</taxon>
        <taxon>Streptosporangiales</taxon>
        <taxon>Thermomonosporaceae</taxon>
        <taxon>Actinomadura</taxon>
    </lineage>
</organism>
<dbReference type="PROSITE" id="PS50056">
    <property type="entry name" value="TYR_PHOSPHATASE_2"/>
    <property type="match status" value="1"/>
</dbReference>
<accession>A0ABW2CQ92</accession>
<sequence>MQHRALLACGLTFAAVLSAPAANAAQAPAHSPSAPAAPAAVRPHPVTRSIQIPMEALVNFRDQGGFRTVYGTRVRTGLLFRSESLPKATANDQAAIAALGVTQVIDFRTPAEVRIDGADRLPPGLTATAMPVDDNGMFATMTGAIASGDPVQQEALLGGGKGAQIMKDFYRTLVSDPDSRARFGAVLKSVASGQRVLFHCTAGKDRTGWLGYVLLRSLGVSHSDALADYLASNTFRAAADARVREQLRATGLMRDPDLLIPLQRVEPEYLAVAIDEAHRRYGSFANFLKRGLGIDAGTRAALLTRMTTH</sequence>
<dbReference type="Gene3D" id="3.90.190.10">
    <property type="entry name" value="Protein tyrosine phosphatase superfamily"/>
    <property type="match status" value="1"/>
</dbReference>
<dbReference type="InterPro" id="IPR026893">
    <property type="entry name" value="Tyr/Ser_Pase_IphP-type"/>
</dbReference>
<reference evidence="4" key="1">
    <citation type="journal article" date="2019" name="Int. J. Syst. Evol. Microbiol.">
        <title>The Global Catalogue of Microorganisms (GCM) 10K type strain sequencing project: providing services to taxonomists for standard genome sequencing and annotation.</title>
        <authorList>
            <consortium name="The Broad Institute Genomics Platform"/>
            <consortium name="The Broad Institute Genome Sequencing Center for Infectious Disease"/>
            <person name="Wu L."/>
            <person name="Ma J."/>
        </authorList>
    </citation>
    <scope>NUCLEOTIDE SEQUENCE [LARGE SCALE GENOMIC DNA]</scope>
    <source>
        <strain evidence="4">JCM 3369</strain>
    </source>
</reference>
<dbReference type="Proteomes" id="UP001596380">
    <property type="component" value="Unassembled WGS sequence"/>
</dbReference>
<evidence type="ECO:0000313" key="4">
    <source>
        <dbReference type="Proteomes" id="UP001596380"/>
    </source>
</evidence>
<evidence type="ECO:0000256" key="1">
    <source>
        <dbReference type="SAM" id="SignalP"/>
    </source>
</evidence>
<dbReference type="InterPro" id="IPR000387">
    <property type="entry name" value="Tyr_Pase_dom"/>
</dbReference>
<evidence type="ECO:0000313" key="3">
    <source>
        <dbReference type="EMBL" id="MFC6883982.1"/>
    </source>
</evidence>
<dbReference type="InterPro" id="IPR029021">
    <property type="entry name" value="Prot-tyrosine_phosphatase-like"/>
</dbReference>
<gene>
    <name evidence="3" type="ORF">ACFQKB_29775</name>
</gene>
<keyword evidence="1" id="KW-0732">Signal</keyword>
<feature type="signal peptide" evidence="1">
    <location>
        <begin position="1"/>
        <end position="24"/>
    </location>
</feature>
<evidence type="ECO:0000259" key="2">
    <source>
        <dbReference type="PROSITE" id="PS50056"/>
    </source>
</evidence>
<dbReference type="PROSITE" id="PS00383">
    <property type="entry name" value="TYR_PHOSPHATASE_1"/>
    <property type="match status" value="1"/>
</dbReference>
<dbReference type="EMBL" id="JBHSXS010000023">
    <property type="protein sequence ID" value="MFC6883982.1"/>
    <property type="molecule type" value="Genomic_DNA"/>
</dbReference>
<feature type="chain" id="PRO_5047029529" evidence="1">
    <location>
        <begin position="25"/>
        <end position="309"/>
    </location>
</feature>
<name>A0ABW2CQ92_9ACTN</name>
<dbReference type="SUPFAM" id="SSF52799">
    <property type="entry name" value="(Phosphotyrosine protein) phosphatases II"/>
    <property type="match status" value="1"/>
</dbReference>
<comment type="caution">
    <text evidence="3">The sequence shown here is derived from an EMBL/GenBank/DDBJ whole genome shotgun (WGS) entry which is preliminary data.</text>
</comment>
<protein>
    <submittedName>
        <fullName evidence="3">Tyrosine-protein phosphatase</fullName>
    </submittedName>
</protein>
<keyword evidence="4" id="KW-1185">Reference proteome</keyword>
<proteinExistence type="predicted"/>
<dbReference type="InterPro" id="IPR016130">
    <property type="entry name" value="Tyr_Pase_AS"/>
</dbReference>